<organism evidence="1 5">
    <name type="scientific">Araneus ventricosus</name>
    <name type="common">Orbweaver spider</name>
    <name type="synonym">Epeira ventricosa</name>
    <dbReference type="NCBI Taxonomy" id="182803"/>
    <lineage>
        <taxon>Eukaryota</taxon>
        <taxon>Metazoa</taxon>
        <taxon>Ecdysozoa</taxon>
        <taxon>Arthropoda</taxon>
        <taxon>Chelicerata</taxon>
        <taxon>Arachnida</taxon>
        <taxon>Araneae</taxon>
        <taxon>Araneomorphae</taxon>
        <taxon>Entelegynae</taxon>
        <taxon>Araneoidea</taxon>
        <taxon>Araneidae</taxon>
        <taxon>Araneus</taxon>
    </lineage>
</organism>
<evidence type="ECO:0000313" key="2">
    <source>
        <dbReference type="EMBL" id="GBN42912.1"/>
    </source>
</evidence>
<keyword evidence="5" id="KW-1185">Reference proteome</keyword>
<dbReference type="AlphaFoldDB" id="A0A4Y2NVW8"/>
<protein>
    <submittedName>
        <fullName evidence="1">Uncharacterized protein</fullName>
    </submittedName>
</protein>
<comment type="caution">
    <text evidence="1">The sequence shown here is derived from an EMBL/GenBank/DDBJ whole genome shotgun (WGS) entry which is preliminary data.</text>
</comment>
<name>A0A4Y2NVW8_ARAVE</name>
<evidence type="ECO:0000313" key="4">
    <source>
        <dbReference type="EMBL" id="GBN43445.1"/>
    </source>
</evidence>
<evidence type="ECO:0000313" key="3">
    <source>
        <dbReference type="EMBL" id="GBN43406.1"/>
    </source>
</evidence>
<evidence type="ECO:0000313" key="5">
    <source>
        <dbReference type="Proteomes" id="UP000499080"/>
    </source>
</evidence>
<dbReference type="EMBL" id="BGPR01129970">
    <property type="protein sequence ID" value="GBN43445.1"/>
    <property type="molecule type" value="Genomic_DNA"/>
</dbReference>
<dbReference type="EMBL" id="BGPR01129756">
    <property type="protein sequence ID" value="GBN42892.1"/>
    <property type="molecule type" value="Genomic_DNA"/>
</dbReference>
<dbReference type="EMBL" id="BGPR01129763">
    <property type="protein sequence ID" value="GBN42912.1"/>
    <property type="molecule type" value="Genomic_DNA"/>
</dbReference>
<reference evidence="1 5" key="1">
    <citation type="journal article" date="2019" name="Sci. Rep.">
        <title>Orb-weaving spider Araneus ventricosus genome elucidates the spidroin gene catalogue.</title>
        <authorList>
            <person name="Kono N."/>
            <person name="Nakamura H."/>
            <person name="Ohtoshi R."/>
            <person name="Moran D.A.P."/>
            <person name="Shinohara A."/>
            <person name="Yoshida Y."/>
            <person name="Fujiwara M."/>
            <person name="Mori M."/>
            <person name="Tomita M."/>
            <person name="Arakawa K."/>
        </authorList>
    </citation>
    <scope>NUCLEOTIDE SEQUENCE [LARGE SCALE GENOMIC DNA]</scope>
</reference>
<dbReference type="Proteomes" id="UP000499080">
    <property type="component" value="Unassembled WGS sequence"/>
</dbReference>
<gene>
    <name evidence="2" type="ORF">AVEN_171185_1</name>
    <name evidence="4" type="ORF">AVEN_58693_1</name>
    <name evidence="1" type="ORF">AVEN_95176_1</name>
    <name evidence="3" type="ORF">AVEN_99965_1</name>
</gene>
<evidence type="ECO:0000313" key="1">
    <source>
        <dbReference type="EMBL" id="GBN42892.1"/>
    </source>
</evidence>
<accession>A0A4Y2NVW8</accession>
<dbReference type="EMBL" id="BGPR01129960">
    <property type="protein sequence ID" value="GBN43406.1"/>
    <property type="molecule type" value="Genomic_DNA"/>
</dbReference>
<proteinExistence type="predicted"/>
<sequence length="102" mass="11548">MEARHDFSVLHAVLLSTDAGYVTRDSSATSHTKFQQLRYVRRPSTTNYKTLLTSPNSNYWSKQQESSSPALPPEDCGRYSMNTLFPLFEVPSSDSVADFHKD</sequence>